<evidence type="ECO:0000256" key="1">
    <source>
        <dbReference type="ARBA" id="ARBA00004141"/>
    </source>
</evidence>
<keyword evidence="2 7" id="KW-0812">Transmembrane</keyword>
<proteinExistence type="inferred from homology"/>
<comment type="caution">
    <text evidence="9">The sequence shown here is derived from an EMBL/GenBank/DDBJ whole genome shotgun (WGS) entry which is preliminary data.</text>
</comment>
<feature type="transmembrane region" description="Helical" evidence="7">
    <location>
        <begin position="59"/>
        <end position="84"/>
    </location>
</feature>
<gene>
    <name evidence="9" type="ORF">DL546_000767</name>
</gene>
<keyword evidence="10" id="KW-1185">Reference proteome</keyword>
<evidence type="ECO:0000256" key="2">
    <source>
        <dbReference type="ARBA" id="ARBA00022692"/>
    </source>
</evidence>
<accession>A0A420XXP1</accession>
<comment type="subcellular location">
    <subcellularLocation>
        <location evidence="1">Membrane</location>
        <topology evidence="1">Multi-pass membrane protein</topology>
    </subcellularLocation>
</comment>
<dbReference type="EMBL" id="QVQW01000114">
    <property type="protein sequence ID" value="RKU40218.1"/>
    <property type="molecule type" value="Genomic_DNA"/>
</dbReference>
<feature type="transmembrane region" description="Helical" evidence="7">
    <location>
        <begin position="104"/>
        <end position="127"/>
    </location>
</feature>
<comment type="similarity">
    <text evidence="5">Belongs to the SAT4 family.</text>
</comment>
<evidence type="ECO:0000313" key="10">
    <source>
        <dbReference type="Proteomes" id="UP000275385"/>
    </source>
</evidence>
<sequence>MSATGDPPSPDTETDGDLTGSHQANLIACAVVTWVIAASFVALRFYTRRWLIHVLGTEDWTILGALTFSALTSGFIITEVGYGFGRHMATFDFSKPGFMEMSKLAWFDMLWYNITMLLTKMSILLLYRRVLTYQHARYAVYIIMTLVILSNLFIFAVTLTACIPLKAWWDYTIPPDASYCHPRSFWWANVGLHMSTDFLIFALPIPVIFSLRVHRRQKLVLYGIFTFGFLVTIMSVVRLVYLFKQYTVPDFTYDNADLTYWTCIEVNTAIVCSCVMTLKPLINRILPNFLLSPPSSGEMNHRSPANGRGSDQPPLTIGSTPLRKEEQHERHPSWVTFQNDDETRLTVDSEEALELISRTRTAETGLHRKIGAPSRPVTGQYHCESARSPGVVVPQGLAVRPTSVRWYTA</sequence>
<feature type="transmembrane region" description="Helical" evidence="7">
    <location>
        <begin position="219"/>
        <end position="243"/>
    </location>
</feature>
<dbReference type="Pfam" id="PF20684">
    <property type="entry name" value="Fung_rhodopsin"/>
    <property type="match status" value="1"/>
</dbReference>
<evidence type="ECO:0000256" key="5">
    <source>
        <dbReference type="ARBA" id="ARBA00038359"/>
    </source>
</evidence>
<dbReference type="InterPro" id="IPR049326">
    <property type="entry name" value="Rhodopsin_dom_fungi"/>
</dbReference>
<evidence type="ECO:0000256" key="6">
    <source>
        <dbReference type="SAM" id="MobiDB-lite"/>
    </source>
</evidence>
<dbReference type="PANTHER" id="PTHR33048:SF47">
    <property type="entry name" value="INTEGRAL MEMBRANE PROTEIN-RELATED"/>
    <property type="match status" value="1"/>
</dbReference>
<dbReference type="STRING" id="177199.A0A420XXP1"/>
<organism evidence="9 10">
    <name type="scientific">Coniochaeta pulveracea</name>
    <dbReference type="NCBI Taxonomy" id="177199"/>
    <lineage>
        <taxon>Eukaryota</taxon>
        <taxon>Fungi</taxon>
        <taxon>Dikarya</taxon>
        <taxon>Ascomycota</taxon>
        <taxon>Pezizomycotina</taxon>
        <taxon>Sordariomycetes</taxon>
        <taxon>Sordariomycetidae</taxon>
        <taxon>Coniochaetales</taxon>
        <taxon>Coniochaetaceae</taxon>
        <taxon>Coniochaeta</taxon>
    </lineage>
</organism>
<feature type="transmembrane region" description="Helical" evidence="7">
    <location>
        <begin position="186"/>
        <end position="207"/>
    </location>
</feature>
<feature type="domain" description="Rhodopsin" evidence="8">
    <location>
        <begin position="43"/>
        <end position="284"/>
    </location>
</feature>
<feature type="transmembrane region" description="Helical" evidence="7">
    <location>
        <begin position="139"/>
        <end position="166"/>
    </location>
</feature>
<protein>
    <recommendedName>
        <fullName evidence="8">Rhodopsin domain-containing protein</fullName>
    </recommendedName>
</protein>
<keyword evidence="4 7" id="KW-0472">Membrane</keyword>
<keyword evidence="3 7" id="KW-1133">Transmembrane helix</keyword>
<feature type="region of interest" description="Disordered" evidence="6">
    <location>
        <begin position="296"/>
        <end position="337"/>
    </location>
</feature>
<evidence type="ECO:0000259" key="8">
    <source>
        <dbReference type="Pfam" id="PF20684"/>
    </source>
</evidence>
<feature type="compositionally biased region" description="Basic and acidic residues" evidence="6">
    <location>
        <begin position="322"/>
        <end position="332"/>
    </location>
</feature>
<evidence type="ECO:0000256" key="3">
    <source>
        <dbReference type="ARBA" id="ARBA00022989"/>
    </source>
</evidence>
<name>A0A420XXP1_9PEZI</name>
<dbReference type="PANTHER" id="PTHR33048">
    <property type="entry name" value="PTH11-LIKE INTEGRAL MEMBRANE PROTEIN (AFU_ORTHOLOGUE AFUA_5G11245)"/>
    <property type="match status" value="1"/>
</dbReference>
<dbReference type="GO" id="GO:0016020">
    <property type="term" value="C:membrane"/>
    <property type="evidence" value="ECO:0007669"/>
    <property type="project" value="UniProtKB-SubCell"/>
</dbReference>
<feature type="transmembrane region" description="Helical" evidence="7">
    <location>
        <begin position="24"/>
        <end position="47"/>
    </location>
</feature>
<evidence type="ECO:0000256" key="7">
    <source>
        <dbReference type="SAM" id="Phobius"/>
    </source>
</evidence>
<dbReference type="Proteomes" id="UP000275385">
    <property type="component" value="Unassembled WGS sequence"/>
</dbReference>
<evidence type="ECO:0000256" key="4">
    <source>
        <dbReference type="ARBA" id="ARBA00023136"/>
    </source>
</evidence>
<evidence type="ECO:0000313" key="9">
    <source>
        <dbReference type="EMBL" id="RKU40218.1"/>
    </source>
</evidence>
<dbReference type="InterPro" id="IPR052337">
    <property type="entry name" value="SAT4-like"/>
</dbReference>
<dbReference type="AlphaFoldDB" id="A0A420XXP1"/>
<reference evidence="9 10" key="1">
    <citation type="submission" date="2018-08" db="EMBL/GenBank/DDBJ databases">
        <title>Draft genome of the lignicolous fungus Coniochaeta pulveracea.</title>
        <authorList>
            <person name="Borstlap C.J."/>
            <person name="De Witt R.N."/>
            <person name="Botha A."/>
            <person name="Volschenk H."/>
        </authorList>
    </citation>
    <scope>NUCLEOTIDE SEQUENCE [LARGE SCALE GENOMIC DNA]</scope>
    <source>
        <strain evidence="9 10">CAB683</strain>
    </source>
</reference>
<dbReference type="OrthoDB" id="3648173at2759"/>